<dbReference type="AlphaFoldDB" id="A0A326UE22"/>
<feature type="transmembrane region" description="Helical" evidence="1">
    <location>
        <begin position="101"/>
        <end position="122"/>
    </location>
</feature>
<keyword evidence="3" id="KW-1185">Reference proteome</keyword>
<evidence type="ECO:0000256" key="1">
    <source>
        <dbReference type="SAM" id="Phobius"/>
    </source>
</evidence>
<dbReference type="RefSeq" id="WP_111319146.1">
    <property type="nucleotide sequence ID" value="NZ_BIFX01000001.1"/>
</dbReference>
<name>A0A326UE22_THEHA</name>
<feature type="transmembrane region" description="Helical" evidence="1">
    <location>
        <begin position="142"/>
        <end position="165"/>
    </location>
</feature>
<feature type="transmembrane region" description="Helical" evidence="1">
    <location>
        <begin position="72"/>
        <end position="94"/>
    </location>
</feature>
<dbReference type="Proteomes" id="UP000248806">
    <property type="component" value="Unassembled WGS sequence"/>
</dbReference>
<feature type="transmembrane region" description="Helical" evidence="1">
    <location>
        <begin position="186"/>
        <end position="206"/>
    </location>
</feature>
<keyword evidence="1" id="KW-0812">Transmembrane</keyword>
<dbReference type="OrthoDB" id="2374775at2"/>
<accession>A0A326UE22</accession>
<sequence length="248" mass="26731">MNTLLIYLPPIINVVVTAIFAGTVIKQYLQKHRANQLYWSIGLSMAVVATLAYICMLLVQPTSATGMLLYRIYYIFGAAIMPAWLGLGSIALVSGPRVTRTCLLILSFLSLICIAFILDATIDVTHLAAIAGTPGSGVLRPGPWLVMIILLNSLGVVAVVGVAIYSGWKLIRHQTNIKGMRTANLLWANLLILLGDLLNAAAGSLARFGIQSTFWLIMAVGWIVFFSGVVLASRRPRPAPTAQVSHTS</sequence>
<gene>
    <name evidence="2" type="ORF">EI42_00868</name>
</gene>
<feature type="transmembrane region" description="Helical" evidence="1">
    <location>
        <begin position="6"/>
        <end position="25"/>
    </location>
</feature>
<dbReference type="EMBL" id="QKUF01000001">
    <property type="protein sequence ID" value="PZW36687.1"/>
    <property type="molecule type" value="Genomic_DNA"/>
</dbReference>
<evidence type="ECO:0000313" key="3">
    <source>
        <dbReference type="Proteomes" id="UP000248806"/>
    </source>
</evidence>
<feature type="transmembrane region" description="Helical" evidence="1">
    <location>
        <begin position="212"/>
        <end position="232"/>
    </location>
</feature>
<reference evidence="2 3" key="1">
    <citation type="submission" date="2018-06" db="EMBL/GenBank/DDBJ databases">
        <title>Genomic Encyclopedia of Archaeal and Bacterial Type Strains, Phase II (KMG-II): from individual species to whole genera.</title>
        <authorList>
            <person name="Goeker M."/>
        </authorList>
    </citation>
    <scope>NUCLEOTIDE SEQUENCE [LARGE SCALE GENOMIC DNA]</scope>
    <source>
        <strain evidence="2 3">ATCC BAA-1881</strain>
    </source>
</reference>
<protein>
    <submittedName>
        <fullName evidence="2">Uncharacterized protein</fullName>
    </submittedName>
</protein>
<proteinExistence type="predicted"/>
<feature type="transmembrane region" description="Helical" evidence="1">
    <location>
        <begin position="37"/>
        <end position="60"/>
    </location>
</feature>
<keyword evidence="1" id="KW-0472">Membrane</keyword>
<comment type="caution">
    <text evidence="2">The sequence shown here is derived from an EMBL/GenBank/DDBJ whole genome shotgun (WGS) entry which is preliminary data.</text>
</comment>
<keyword evidence="1" id="KW-1133">Transmembrane helix</keyword>
<evidence type="ECO:0000313" key="2">
    <source>
        <dbReference type="EMBL" id="PZW36687.1"/>
    </source>
</evidence>
<organism evidence="2 3">
    <name type="scientific">Thermosporothrix hazakensis</name>
    <dbReference type="NCBI Taxonomy" id="644383"/>
    <lineage>
        <taxon>Bacteria</taxon>
        <taxon>Bacillati</taxon>
        <taxon>Chloroflexota</taxon>
        <taxon>Ktedonobacteria</taxon>
        <taxon>Ktedonobacterales</taxon>
        <taxon>Thermosporotrichaceae</taxon>
        <taxon>Thermosporothrix</taxon>
    </lineage>
</organism>